<evidence type="ECO:0000256" key="1">
    <source>
        <dbReference type="SAM" id="MobiDB-lite"/>
    </source>
</evidence>
<feature type="compositionally biased region" description="Pro residues" evidence="1">
    <location>
        <begin position="83"/>
        <end position="110"/>
    </location>
</feature>
<protein>
    <submittedName>
        <fullName evidence="3">Uncharacterized protein</fullName>
    </submittedName>
</protein>
<feature type="region of interest" description="Disordered" evidence="1">
    <location>
        <begin position="150"/>
        <end position="225"/>
    </location>
</feature>
<feature type="region of interest" description="Disordered" evidence="1">
    <location>
        <begin position="28"/>
        <end position="58"/>
    </location>
</feature>
<keyword evidence="2" id="KW-0732">Signal</keyword>
<proteinExistence type="predicted"/>
<gene>
    <name evidence="3" type="ORF">F5X68DRAFT_251837</name>
</gene>
<sequence length="405" mass="44080">MKLGILPRAVVALGLVNLVAGAPIRPIFPRDEPPPPQPAPVDQPAPGQPLPVKYPDFAAPVERPAPVPPVEQPIPLLLVEQPAPVPPVEQPPIPEPIPPPQHPAAAPAPPANEVEELVTMVYTVTVPASQATSSPTRKVFVKTFASDPLATSYPPPQDGPLPIDPSDPAYEGSRKKKEDVIFPDQDGGPRAPLDWTPSSGAVEEGAYKPPPRHYAPRPDLVPHDPNLKPIEYSAYEPPVAYYRPDAVDFEAPAGSSDQGWQPADRPGRSIYDEEWIDAENSGLSMLQGEPRPGRAYSGLGKPQQPVESEPYEMTPHQQHQGPVYLWPSWGGKGVPHETLTKQEQERQQAHQDTLAHNYNQANAWNGPPSVREQGLQTFDSPGYPSSSIHPFEHEMKLFYDPGNPG</sequence>
<feature type="signal peptide" evidence="2">
    <location>
        <begin position="1"/>
        <end position="21"/>
    </location>
</feature>
<feature type="region of interest" description="Disordered" evidence="1">
    <location>
        <begin position="283"/>
        <end position="353"/>
    </location>
</feature>
<dbReference type="EMBL" id="JAGSXJ010000045">
    <property type="protein sequence ID" value="KAH6662676.1"/>
    <property type="molecule type" value="Genomic_DNA"/>
</dbReference>
<evidence type="ECO:0000256" key="2">
    <source>
        <dbReference type="SAM" id="SignalP"/>
    </source>
</evidence>
<dbReference type="Proteomes" id="UP000770015">
    <property type="component" value="Unassembled WGS sequence"/>
</dbReference>
<evidence type="ECO:0000313" key="3">
    <source>
        <dbReference type="EMBL" id="KAH6662676.1"/>
    </source>
</evidence>
<feature type="compositionally biased region" description="Basic and acidic residues" evidence="1">
    <location>
        <begin position="334"/>
        <end position="349"/>
    </location>
</feature>
<reference evidence="3" key="1">
    <citation type="journal article" date="2021" name="Nat. Commun.">
        <title>Genetic determinants of endophytism in the Arabidopsis root mycobiome.</title>
        <authorList>
            <person name="Mesny F."/>
            <person name="Miyauchi S."/>
            <person name="Thiergart T."/>
            <person name="Pickel B."/>
            <person name="Atanasova L."/>
            <person name="Karlsson M."/>
            <person name="Huettel B."/>
            <person name="Barry K.W."/>
            <person name="Haridas S."/>
            <person name="Chen C."/>
            <person name="Bauer D."/>
            <person name="Andreopoulos W."/>
            <person name="Pangilinan J."/>
            <person name="LaButti K."/>
            <person name="Riley R."/>
            <person name="Lipzen A."/>
            <person name="Clum A."/>
            <person name="Drula E."/>
            <person name="Henrissat B."/>
            <person name="Kohler A."/>
            <person name="Grigoriev I.V."/>
            <person name="Martin F.M."/>
            <person name="Hacquard S."/>
        </authorList>
    </citation>
    <scope>NUCLEOTIDE SEQUENCE</scope>
    <source>
        <strain evidence="3">MPI-SDFR-AT-0117</strain>
    </source>
</reference>
<feature type="chain" id="PRO_5040220235" evidence="2">
    <location>
        <begin position="22"/>
        <end position="405"/>
    </location>
</feature>
<feature type="region of interest" description="Disordered" evidence="1">
    <location>
        <begin position="83"/>
        <end position="111"/>
    </location>
</feature>
<accession>A0A9P8V113</accession>
<keyword evidence="4" id="KW-1185">Reference proteome</keyword>
<feature type="compositionally biased region" description="Pro residues" evidence="1">
    <location>
        <begin position="153"/>
        <end position="165"/>
    </location>
</feature>
<dbReference type="AlphaFoldDB" id="A0A9P8V113"/>
<name>A0A9P8V113_9PEZI</name>
<comment type="caution">
    <text evidence="3">The sequence shown here is derived from an EMBL/GenBank/DDBJ whole genome shotgun (WGS) entry which is preliminary data.</text>
</comment>
<organism evidence="3 4">
    <name type="scientific">Plectosphaerella plurivora</name>
    <dbReference type="NCBI Taxonomy" id="936078"/>
    <lineage>
        <taxon>Eukaryota</taxon>
        <taxon>Fungi</taxon>
        <taxon>Dikarya</taxon>
        <taxon>Ascomycota</taxon>
        <taxon>Pezizomycotina</taxon>
        <taxon>Sordariomycetes</taxon>
        <taxon>Hypocreomycetidae</taxon>
        <taxon>Glomerellales</taxon>
        <taxon>Plectosphaerellaceae</taxon>
        <taxon>Plectosphaerella</taxon>
    </lineage>
</organism>
<feature type="compositionally biased region" description="Pro residues" evidence="1">
    <location>
        <begin position="34"/>
        <end position="49"/>
    </location>
</feature>
<evidence type="ECO:0000313" key="4">
    <source>
        <dbReference type="Proteomes" id="UP000770015"/>
    </source>
</evidence>